<sequence>MACPLMSEPTGFMLNTIVGNPNSPPLDLGEDIRRAGALLMPDTKTHQCTENPADQQNLEEIIDLDKILPGFGVRDALEEAAKEGSEKKAKEDAKSASEGEWEDGADDADWEDLGPDMPPANQSPFMEMPRELREEIYAYLVVAGRTKQPPLHLLPHCPMQNQLNLATNMLRVNKQVHEEALGVLGRQNKFVVVERATRKLKSTPEDRQDGEFPNCLIWIGKNRKADPKNVDYFILLVEELETLCINLSRYVTGGVYRTNGLVGEVKIAPPPEAETAAVMRRREDALLNPLARLRAFGKVNIQGASPEKTIKTVMHMKRKEQTAIEAVRTGEHIAETAEAYNRVGYQFMSNSYLDWGTMLMGFYENDLLQGKMAQQESRKPLLVRFLLQKALNHLRLGDY</sequence>
<feature type="region of interest" description="Disordered" evidence="1">
    <location>
        <begin position="79"/>
        <end position="124"/>
    </location>
</feature>
<protein>
    <submittedName>
        <fullName evidence="2">Uncharacterized protein</fullName>
    </submittedName>
</protein>
<reference evidence="2 3" key="1">
    <citation type="journal article" date="2022" name="G3 (Bethesda)">
        <title>Enemy or ally: a genomic approach to elucidate the lifestyle of Phyllosticta citrichinaensis.</title>
        <authorList>
            <person name="Buijs V.A."/>
            <person name="Groenewald J.Z."/>
            <person name="Haridas S."/>
            <person name="LaButti K.M."/>
            <person name="Lipzen A."/>
            <person name="Martin F.M."/>
            <person name="Barry K."/>
            <person name="Grigoriev I.V."/>
            <person name="Crous P.W."/>
            <person name="Seidl M.F."/>
        </authorList>
    </citation>
    <scope>NUCLEOTIDE SEQUENCE [LARGE SCALE GENOMIC DNA]</scope>
    <source>
        <strain evidence="2 3">CBS 129764</strain>
    </source>
</reference>
<organism evidence="2 3">
    <name type="scientific">Phyllosticta citrichinensis</name>
    <dbReference type="NCBI Taxonomy" id="1130410"/>
    <lineage>
        <taxon>Eukaryota</taxon>
        <taxon>Fungi</taxon>
        <taxon>Dikarya</taxon>
        <taxon>Ascomycota</taxon>
        <taxon>Pezizomycotina</taxon>
        <taxon>Dothideomycetes</taxon>
        <taxon>Dothideomycetes incertae sedis</taxon>
        <taxon>Botryosphaeriales</taxon>
        <taxon>Phyllostictaceae</taxon>
        <taxon>Phyllosticta</taxon>
    </lineage>
</organism>
<dbReference type="EMBL" id="JBBWUH010000006">
    <property type="protein sequence ID" value="KAK8164116.1"/>
    <property type="molecule type" value="Genomic_DNA"/>
</dbReference>
<dbReference type="PANTHER" id="PTHR42085:SF2">
    <property type="entry name" value="F-BOX DOMAIN-CONTAINING PROTEIN"/>
    <property type="match status" value="1"/>
</dbReference>
<evidence type="ECO:0000313" key="3">
    <source>
        <dbReference type="Proteomes" id="UP001456524"/>
    </source>
</evidence>
<accession>A0ABR1XRE7</accession>
<name>A0ABR1XRE7_9PEZI</name>
<proteinExistence type="predicted"/>
<dbReference type="InterPro" id="IPR038883">
    <property type="entry name" value="AN11006-like"/>
</dbReference>
<dbReference type="PANTHER" id="PTHR42085">
    <property type="entry name" value="F-BOX DOMAIN-CONTAINING PROTEIN"/>
    <property type="match status" value="1"/>
</dbReference>
<feature type="compositionally biased region" description="Acidic residues" evidence="1">
    <location>
        <begin position="99"/>
        <end position="114"/>
    </location>
</feature>
<feature type="compositionally biased region" description="Basic and acidic residues" evidence="1">
    <location>
        <begin position="79"/>
        <end position="97"/>
    </location>
</feature>
<gene>
    <name evidence="2" type="ORF">IWX90DRAFT_514666</name>
</gene>
<comment type="caution">
    <text evidence="2">The sequence shown here is derived from an EMBL/GenBank/DDBJ whole genome shotgun (WGS) entry which is preliminary data.</text>
</comment>
<evidence type="ECO:0000256" key="1">
    <source>
        <dbReference type="SAM" id="MobiDB-lite"/>
    </source>
</evidence>
<dbReference type="Proteomes" id="UP001456524">
    <property type="component" value="Unassembled WGS sequence"/>
</dbReference>
<keyword evidence="3" id="KW-1185">Reference proteome</keyword>
<evidence type="ECO:0000313" key="2">
    <source>
        <dbReference type="EMBL" id="KAK8164116.1"/>
    </source>
</evidence>